<evidence type="ECO:0000256" key="6">
    <source>
        <dbReference type="ARBA" id="ARBA00023136"/>
    </source>
</evidence>
<dbReference type="InterPro" id="IPR032818">
    <property type="entry name" value="DedA-like"/>
</dbReference>
<dbReference type="PANTHER" id="PTHR30353:SF15">
    <property type="entry name" value="INNER MEMBRANE PROTEIN YABI"/>
    <property type="match status" value="1"/>
</dbReference>
<evidence type="ECO:0000256" key="7">
    <source>
        <dbReference type="RuleBase" id="RU367016"/>
    </source>
</evidence>
<accession>A0A7D5ZDJ5</accession>
<keyword evidence="3 7" id="KW-1003">Cell membrane</keyword>
<evidence type="ECO:0000313" key="10">
    <source>
        <dbReference type="Proteomes" id="UP000510822"/>
    </source>
</evidence>
<sequence>MTEWLNSIMTHSSELALAILFIIVLAESIALLGLLIPGTVLMFSMGALVGNGQIEFWAACAIGFIAALLGDGLSYALGRRYRRQLQRAQILRPHQRLLLQARLVLRQHGPLGIFAGRFLGPTRPVLPLVAGMLSMPSRRFWPACTLASLLWTPCFLMPGILAGAAIGLASHGVFSFPILLLLGAISLALIGWLGTQAIRHGLQQRGLAAMPAHLSWGSGVSMLACGVVTWQIAIHPLAPTYGSRIWQVLT</sequence>
<comment type="subcellular location">
    <subcellularLocation>
        <location evidence="1 7">Cell membrane</location>
        <topology evidence="1 7">Multi-pass membrane protein</topology>
    </subcellularLocation>
</comment>
<dbReference type="EMBL" id="CP058952">
    <property type="protein sequence ID" value="QLI81164.1"/>
    <property type="molecule type" value="Genomic_DNA"/>
</dbReference>
<protein>
    <submittedName>
        <fullName evidence="9">DedA family protein</fullName>
    </submittedName>
</protein>
<evidence type="ECO:0000313" key="9">
    <source>
        <dbReference type="EMBL" id="QLI81164.1"/>
    </source>
</evidence>
<dbReference type="InterPro" id="IPR032816">
    <property type="entry name" value="VTT_dom"/>
</dbReference>
<dbReference type="Pfam" id="PF09335">
    <property type="entry name" value="VTT_dom"/>
    <property type="match status" value="1"/>
</dbReference>
<keyword evidence="10" id="KW-1185">Reference proteome</keyword>
<evidence type="ECO:0000256" key="1">
    <source>
        <dbReference type="ARBA" id="ARBA00004651"/>
    </source>
</evidence>
<dbReference type="RefSeq" id="WP_180308294.1">
    <property type="nucleotide sequence ID" value="NZ_CP058952.1"/>
</dbReference>
<gene>
    <name evidence="9" type="ORF">HZU75_06260</name>
</gene>
<feature type="transmembrane region" description="Helical" evidence="7">
    <location>
        <begin position="56"/>
        <end position="77"/>
    </location>
</feature>
<dbReference type="KEGG" id="cfon:HZU75_06260"/>
<feature type="transmembrane region" description="Helical" evidence="7">
    <location>
        <begin position="140"/>
        <end position="168"/>
    </location>
</feature>
<name>A0A7D5ZDJ5_9NEIS</name>
<reference evidence="9 10" key="1">
    <citation type="journal article" date="2016" name="Int. J. Syst. Evol. Microbiol.">
        <title>Chitinibacter fontanus sp. nov., isolated from a spring.</title>
        <authorList>
            <person name="Sheu S.Y."/>
            <person name="Li Y.S."/>
            <person name="Young C.C."/>
            <person name="Chen W.M."/>
        </authorList>
    </citation>
    <scope>NUCLEOTIDE SEQUENCE [LARGE SCALE GENOMIC DNA]</scope>
    <source>
        <strain evidence="9 10">STM-7</strain>
    </source>
</reference>
<dbReference type="GO" id="GO:0005886">
    <property type="term" value="C:plasma membrane"/>
    <property type="evidence" value="ECO:0007669"/>
    <property type="project" value="UniProtKB-SubCell"/>
</dbReference>
<organism evidence="9 10">
    <name type="scientific">Chitinibacter fontanus</name>
    <dbReference type="NCBI Taxonomy" id="1737446"/>
    <lineage>
        <taxon>Bacteria</taxon>
        <taxon>Pseudomonadati</taxon>
        <taxon>Pseudomonadota</taxon>
        <taxon>Betaproteobacteria</taxon>
        <taxon>Neisseriales</taxon>
        <taxon>Chitinibacteraceae</taxon>
        <taxon>Chitinibacter</taxon>
    </lineage>
</organism>
<dbReference type="PANTHER" id="PTHR30353">
    <property type="entry name" value="INNER MEMBRANE PROTEIN DEDA-RELATED"/>
    <property type="match status" value="1"/>
</dbReference>
<feature type="transmembrane region" description="Helical" evidence="7">
    <location>
        <begin position="174"/>
        <end position="193"/>
    </location>
</feature>
<keyword evidence="4 7" id="KW-0812">Transmembrane</keyword>
<evidence type="ECO:0000259" key="8">
    <source>
        <dbReference type="Pfam" id="PF09335"/>
    </source>
</evidence>
<evidence type="ECO:0000256" key="2">
    <source>
        <dbReference type="ARBA" id="ARBA00010792"/>
    </source>
</evidence>
<evidence type="ECO:0000256" key="5">
    <source>
        <dbReference type="ARBA" id="ARBA00022989"/>
    </source>
</evidence>
<feature type="domain" description="VTT" evidence="8">
    <location>
        <begin position="36"/>
        <end position="159"/>
    </location>
</feature>
<dbReference type="Proteomes" id="UP000510822">
    <property type="component" value="Chromosome"/>
</dbReference>
<feature type="transmembrane region" description="Helical" evidence="7">
    <location>
        <begin position="15"/>
        <end position="36"/>
    </location>
</feature>
<evidence type="ECO:0000256" key="4">
    <source>
        <dbReference type="ARBA" id="ARBA00022692"/>
    </source>
</evidence>
<feature type="transmembrane region" description="Helical" evidence="7">
    <location>
        <begin position="214"/>
        <end position="234"/>
    </location>
</feature>
<comment type="similarity">
    <text evidence="2 7">Belongs to the DedA family.</text>
</comment>
<evidence type="ECO:0000256" key="3">
    <source>
        <dbReference type="ARBA" id="ARBA00022475"/>
    </source>
</evidence>
<keyword evidence="6 7" id="KW-0472">Membrane</keyword>
<proteinExistence type="inferred from homology"/>
<keyword evidence="5 7" id="KW-1133">Transmembrane helix</keyword>
<dbReference type="AlphaFoldDB" id="A0A7D5ZDJ5"/>